<dbReference type="AlphaFoldDB" id="A0A922L528"/>
<feature type="region of interest" description="Disordered" evidence="1">
    <location>
        <begin position="31"/>
        <end position="64"/>
    </location>
</feature>
<gene>
    <name evidence="2" type="ORF">DERF_004356</name>
</gene>
<comment type="caution">
    <text evidence="2">The sequence shown here is derived from an EMBL/GenBank/DDBJ whole genome shotgun (WGS) entry which is preliminary data.</text>
</comment>
<accession>A0A922L528</accession>
<keyword evidence="3" id="KW-1185">Reference proteome</keyword>
<protein>
    <submittedName>
        <fullName evidence="2">Uncharacterized protein</fullName>
    </submittedName>
</protein>
<name>A0A922L528_DERFA</name>
<reference evidence="2" key="1">
    <citation type="submission" date="2013-05" db="EMBL/GenBank/DDBJ databases">
        <authorList>
            <person name="Yim A.K.Y."/>
            <person name="Chan T.F."/>
            <person name="Ji K.M."/>
            <person name="Liu X.Y."/>
            <person name="Zhou J.W."/>
            <person name="Li R.Q."/>
            <person name="Yang K.Y."/>
            <person name="Li J."/>
            <person name="Li M."/>
            <person name="Law P.T.W."/>
            <person name="Wu Y.L."/>
            <person name="Cai Z.L."/>
            <person name="Qin H."/>
            <person name="Bao Y."/>
            <person name="Leung R.K.K."/>
            <person name="Ng P.K.S."/>
            <person name="Zou J."/>
            <person name="Zhong X.J."/>
            <person name="Ran P.X."/>
            <person name="Zhong N.S."/>
            <person name="Liu Z.G."/>
            <person name="Tsui S.K.W."/>
        </authorList>
    </citation>
    <scope>NUCLEOTIDE SEQUENCE</scope>
    <source>
        <strain evidence="2">Derf</strain>
        <tissue evidence="2">Whole organism</tissue>
    </source>
</reference>
<feature type="compositionally biased region" description="Polar residues" evidence="1">
    <location>
        <begin position="50"/>
        <end position="64"/>
    </location>
</feature>
<dbReference type="EMBL" id="ASGP02000002">
    <property type="protein sequence ID" value="KAH9520661.1"/>
    <property type="molecule type" value="Genomic_DNA"/>
</dbReference>
<evidence type="ECO:0000313" key="2">
    <source>
        <dbReference type="EMBL" id="KAH9520661.1"/>
    </source>
</evidence>
<evidence type="ECO:0000313" key="3">
    <source>
        <dbReference type="Proteomes" id="UP000790347"/>
    </source>
</evidence>
<sequence>MAKAFVKHQMSIIEIYSGILEFSGYSVVIVNSSNGNDDDDDDENKKKTGPPSQDINLTIQPTNR</sequence>
<proteinExistence type="predicted"/>
<dbReference type="Proteomes" id="UP000790347">
    <property type="component" value="Unassembled WGS sequence"/>
</dbReference>
<reference evidence="2" key="2">
    <citation type="journal article" date="2022" name="Res Sq">
        <title>Comparative Genomics Reveals Insights into the Divergent Evolution of Astigmatic Mites and Household Pest Adaptations.</title>
        <authorList>
            <person name="Xiong Q."/>
            <person name="Wan A.T.-Y."/>
            <person name="Liu X.-Y."/>
            <person name="Fung C.S.-H."/>
            <person name="Xiao X."/>
            <person name="Malainual N."/>
            <person name="Hou J."/>
            <person name="Wang L."/>
            <person name="Wang M."/>
            <person name="Yang K."/>
            <person name="Cui Y."/>
            <person name="Leung E."/>
            <person name="Nong W."/>
            <person name="Shin S.-K."/>
            <person name="Au S."/>
            <person name="Jeong K.Y."/>
            <person name="Chew F.T."/>
            <person name="Hui J."/>
            <person name="Leung T.F."/>
            <person name="Tungtrongchitr A."/>
            <person name="Zhong N."/>
            <person name="Liu Z."/>
            <person name="Tsui S."/>
        </authorList>
    </citation>
    <scope>NUCLEOTIDE SEQUENCE</scope>
    <source>
        <strain evidence="2">Derf</strain>
        <tissue evidence="2">Whole organism</tissue>
    </source>
</reference>
<evidence type="ECO:0000256" key="1">
    <source>
        <dbReference type="SAM" id="MobiDB-lite"/>
    </source>
</evidence>
<organism evidence="2 3">
    <name type="scientific">Dermatophagoides farinae</name>
    <name type="common">American house dust mite</name>
    <dbReference type="NCBI Taxonomy" id="6954"/>
    <lineage>
        <taxon>Eukaryota</taxon>
        <taxon>Metazoa</taxon>
        <taxon>Ecdysozoa</taxon>
        <taxon>Arthropoda</taxon>
        <taxon>Chelicerata</taxon>
        <taxon>Arachnida</taxon>
        <taxon>Acari</taxon>
        <taxon>Acariformes</taxon>
        <taxon>Sarcoptiformes</taxon>
        <taxon>Astigmata</taxon>
        <taxon>Psoroptidia</taxon>
        <taxon>Analgoidea</taxon>
        <taxon>Pyroglyphidae</taxon>
        <taxon>Dermatophagoidinae</taxon>
        <taxon>Dermatophagoides</taxon>
    </lineage>
</organism>